<keyword evidence="2" id="KW-1185">Reference proteome</keyword>
<dbReference type="eggNOG" id="ENOG5033AA4">
    <property type="taxonomic scope" value="Bacteria"/>
</dbReference>
<protein>
    <submittedName>
        <fullName evidence="1">Antifreeze protein</fullName>
    </submittedName>
</protein>
<dbReference type="STRING" id="1185766.SAMN05216224_101756"/>
<dbReference type="EMBL" id="JHEH01000019">
    <property type="protein sequence ID" value="KEP69024.1"/>
    <property type="molecule type" value="Genomic_DNA"/>
</dbReference>
<organism evidence="1 2">
    <name type="scientific">Thioclava dalianensis</name>
    <dbReference type="NCBI Taxonomy" id="1185766"/>
    <lineage>
        <taxon>Bacteria</taxon>
        <taxon>Pseudomonadati</taxon>
        <taxon>Pseudomonadota</taxon>
        <taxon>Alphaproteobacteria</taxon>
        <taxon>Rhodobacterales</taxon>
        <taxon>Paracoccaceae</taxon>
        <taxon>Thioclava</taxon>
    </lineage>
</organism>
<gene>
    <name evidence="1" type="ORF">DL1_06115</name>
</gene>
<sequence length="99" mass="10662">MNPLQLLQMNIDAARICIEAQSVIAMRLAGAFGAWNVPANENTRMVQEKQAAAIEAGQAAFWALARGQGADRAVAASMAPIGRRTKANMKRLSRRGPGW</sequence>
<comment type="caution">
    <text evidence="1">The sequence shown here is derived from an EMBL/GenBank/DDBJ whole genome shotgun (WGS) entry which is preliminary data.</text>
</comment>
<accession>A0A074TBD4</accession>
<dbReference type="OrthoDB" id="7869201at2"/>
<proteinExistence type="predicted"/>
<name>A0A074TBD4_9RHOB</name>
<dbReference type="AlphaFoldDB" id="A0A074TBD4"/>
<dbReference type="Proteomes" id="UP000027725">
    <property type="component" value="Unassembled WGS sequence"/>
</dbReference>
<dbReference type="RefSeq" id="WP_038067564.1">
    <property type="nucleotide sequence ID" value="NZ_FOVB01000001.1"/>
</dbReference>
<reference evidence="1 2" key="1">
    <citation type="submission" date="2014-03" db="EMBL/GenBank/DDBJ databases">
        <title>The draft genome sequence of Thioclava dalianensis DLFJ1-1.</title>
        <authorList>
            <person name="Lai Q."/>
            <person name="Shao Z."/>
        </authorList>
    </citation>
    <scope>NUCLEOTIDE SEQUENCE [LARGE SCALE GENOMIC DNA]</scope>
    <source>
        <strain evidence="1 2">DLFJ1-1</strain>
    </source>
</reference>
<evidence type="ECO:0000313" key="1">
    <source>
        <dbReference type="EMBL" id="KEP69024.1"/>
    </source>
</evidence>
<evidence type="ECO:0000313" key="2">
    <source>
        <dbReference type="Proteomes" id="UP000027725"/>
    </source>
</evidence>